<dbReference type="GO" id="GO:0006412">
    <property type="term" value="P:translation"/>
    <property type="evidence" value="ECO:0007669"/>
    <property type="project" value="UniProtKB-UniRule"/>
</dbReference>
<evidence type="ECO:0000259" key="6">
    <source>
        <dbReference type="SMART" id="SM00739"/>
    </source>
</evidence>
<name>A0AAD1AZI6_9FLAO</name>
<dbReference type="CDD" id="cd06089">
    <property type="entry name" value="KOW_RPL26"/>
    <property type="match status" value="1"/>
</dbReference>
<reference evidence="7 8" key="1">
    <citation type="journal article" date="2014" name="ISME J.">
        <title>Swapping symbionts in spittlebugs: evolutionary replacement of a reduced genome symbiont.</title>
        <authorList>
            <person name="Koga R."/>
            <person name="Moran N.A."/>
        </authorList>
    </citation>
    <scope>NUCLEOTIDE SEQUENCE [LARGE SCALE GENOMIC DNA]</scope>
    <source>
        <strain evidence="7 8">PSPU</strain>
    </source>
</reference>
<dbReference type="InterPro" id="IPR041988">
    <property type="entry name" value="Ribosomal_uL24_KOW"/>
</dbReference>
<dbReference type="Proteomes" id="UP000031659">
    <property type="component" value="Chromosome"/>
</dbReference>
<dbReference type="GO" id="GO:0003735">
    <property type="term" value="F:structural constituent of ribosome"/>
    <property type="evidence" value="ECO:0007669"/>
    <property type="project" value="InterPro"/>
</dbReference>
<sequence>MKIKIKKGDYVMILTGENKTKKGIIKKIIPKLNKAIVNNINFIKKHVKPINIISKGKIIEKEAPIHISNLYLLNKNKLKNQ</sequence>
<dbReference type="InterPro" id="IPR008991">
    <property type="entry name" value="Translation_prot_SH3-like_sf"/>
</dbReference>
<proteinExistence type="inferred from homology"/>
<evidence type="ECO:0000256" key="3">
    <source>
        <dbReference type="ARBA" id="ARBA00023274"/>
    </source>
</evidence>
<dbReference type="AlphaFoldDB" id="A0AAD1AZI6"/>
<dbReference type="InterPro" id="IPR014722">
    <property type="entry name" value="Rib_uL2_dom2"/>
</dbReference>
<dbReference type="GO" id="GO:0005840">
    <property type="term" value="C:ribosome"/>
    <property type="evidence" value="ECO:0007669"/>
    <property type="project" value="UniProtKB-KW"/>
</dbReference>
<evidence type="ECO:0000256" key="5">
    <source>
        <dbReference type="HAMAP-Rule" id="MF_01326"/>
    </source>
</evidence>
<keyword evidence="2 5" id="KW-0689">Ribosomal protein</keyword>
<comment type="subunit">
    <text evidence="5">Part of the 50S ribosomal subunit.</text>
</comment>
<evidence type="ECO:0000313" key="7">
    <source>
        <dbReference type="EMBL" id="BAO66397.1"/>
    </source>
</evidence>
<dbReference type="Pfam" id="PF17136">
    <property type="entry name" value="ribosomal_L24"/>
    <property type="match status" value="1"/>
</dbReference>
<dbReference type="KEGG" id="smup:SMPSPU_251"/>
<feature type="domain" description="KOW" evidence="6">
    <location>
        <begin position="4"/>
        <end position="31"/>
    </location>
</feature>
<evidence type="ECO:0000313" key="8">
    <source>
        <dbReference type="Proteomes" id="UP000031659"/>
    </source>
</evidence>
<dbReference type="RefSeq" id="WP_041094045.1">
    <property type="nucleotide sequence ID" value="NZ_AP013293.1"/>
</dbReference>
<dbReference type="InterPro" id="IPR005824">
    <property type="entry name" value="KOW"/>
</dbReference>
<evidence type="ECO:0000256" key="2">
    <source>
        <dbReference type="ARBA" id="ARBA00022980"/>
    </source>
</evidence>
<dbReference type="NCBIfam" id="TIGR01079">
    <property type="entry name" value="rplX_bact"/>
    <property type="match status" value="1"/>
</dbReference>
<dbReference type="SUPFAM" id="SSF50104">
    <property type="entry name" value="Translation proteins SH3-like domain"/>
    <property type="match status" value="1"/>
</dbReference>
<dbReference type="EMBL" id="AP013293">
    <property type="protein sequence ID" value="BAO66397.1"/>
    <property type="molecule type" value="Genomic_DNA"/>
</dbReference>
<dbReference type="PANTHER" id="PTHR12903">
    <property type="entry name" value="MITOCHONDRIAL RIBOSOMAL PROTEIN L24"/>
    <property type="match status" value="1"/>
</dbReference>
<dbReference type="GO" id="GO:0019843">
    <property type="term" value="F:rRNA binding"/>
    <property type="evidence" value="ECO:0007669"/>
    <property type="project" value="UniProtKB-UniRule"/>
</dbReference>
<protein>
    <recommendedName>
        <fullName evidence="4 5">Large ribosomal subunit protein uL24</fullName>
    </recommendedName>
</protein>
<dbReference type="Pfam" id="PF00467">
    <property type="entry name" value="KOW"/>
    <property type="match status" value="1"/>
</dbReference>
<keyword evidence="3 5" id="KW-0687">Ribonucleoprotein</keyword>
<dbReference type="Gene3D" id="2.30.30.30">
    <property type="match status" value="1"/>
</dbReference>
<comment type="function">
    <text evidence="5">One of the proteins that surrounds the polypeptide exit tunnel on the outside of the subunit.</text>
</comment>
<dbReference type="HAMAP" id="MF_01326_B">
    <property type="entry name" value="Ribosomal_uL24_B"/>
    <property type="match status" value="1"/>
</dbReference>
<dbReference type="InterPro" id="IPR057264">
    <property type="entry name" value="Ribosomal_uL24_C"/>
</dbReference>
<accession>A0AAD1AZI6</accession>
<keyword evidence="5" id="KW-0699">rRNA-binding</keyword>
<comment type="function">
    <text evidence="5">One of two assembly initiator proteins, it binds directly to the 5'-end of the 23S rRNA, where it nucleates assembly of the 50S subunit.</text>
</comment>
<gene>
    <name evidence="5 7" type="primary">rplX</name>
    <name evidence="7" type="ORF">SMPSPU_251</name>
</gene>
<comment type="similarity">
    <text evidence="1 5">Belongs to the universal ribosomal protein uL24 family.</text>
</comment>
<dbReference type="GO" id="GO:1990904">
    <property type="term" value="C:ribonucleoprotein complex"/>
    <property type="evidence" value="ECO:0007669"/>
    <property type="project" value="UniProtKB-KW"/>
</dbReference>
<keyword evidence="5" id="KW-0694">RNA-binding</keyword>
<evidence type="ECO:0000256" key="4">
    <source>
        <dbReference type="ARBA" id="ARBA00035206"/>
    </source>
</evidence>
<organism evidence="7 8">
    <name type="scientific">Candidatus Karelsulcia muelleri PSPU</name>
    <dbReference type="NCBI Taxonomy" id="1189303"/>
    <lineage>
        <taxon>Bacteria</taxon>
        <taxon>Pseudomonadati</taxon>
        <taxon>Bacteroidota</taxon>
        <taxon>Flavobacteriia</taxon>
        <taxon>Flavobacteriales</taxon>
        <taxon>Candidatus Karelsulcia</taxon>
    </lineage>
</organism>
<dbReference type="InterPro" id="IPR003256">
    <property type="entry name" value="Ribosomal_uL24"/>
</dbReference>
<evidence type="ECO:0000256" key="1">
    <source>
        <dbReference type="ARBA" id="ARBA00010618"/>
    </source>
</evidence>
<dbReference type="SMART" id="SM00739">
    <property type="entry name" value="KOW"/>
    <property type="match status" value="1"/>
</dbReference>